<dbReference type="AlphaFoldDB" id="A0A0J6CD81"/>
<dbReference type="PANTHER" id="PTHR42879">
    <property type="entry name" value="3-OXOACYL-(ACYL-CARRIER-PROTEIN) REDUCTASE"/>
    <property type="match status" value="1"/>
</dbReference>
<evidence type="ECO:0000256" key="1">
    <source>
        <dbReference type="ARBA" id="ARBA00006484"/>
    </source>
</evidence>
<dbReference type="InterPro" id="IPR036291">
    <property type="entry name" value="NAD(P)-bd_dom_sf"/>
</dbReference>
<sequence>MKNLLGKTAVITGCNKGIGLAILKRFAQEGAAIIACCRTQTEIFETLIGEIADKNAINIYPIYFDLADEAAVKAGIKEIKTLKIPIDILVNNAGMPHLALLPFTKIQDVHNIFQVNYFSQLLIIQGLQSLLSKSETGTIINIASVAGIDGEVGNAVYGASKASMILLTKVLSKEFAPKIRVNALAPGLTQTDFADRMGEKAKVSMIETASLHRLGNVEEIANVALFLASDEASFVTGQVIRVDGGMN</sequence>
<evidence type="ECO:0000256" key="2">
    <source>
        <dbReference type="ARBA" id="ARBA00023002"/>
    </source>
</evidence>
<dbReference type="GO" id="GO:0032787">
    <property type="term" value="P:monocarboxylic acid metabolic process"/>
    <property type="evidence" value="ECO:0007669"/>
    <property type="project" value="UniProtKB-ARBA"/>
</dbReference>
<dbReference type="InterPro" id="IPR002347">
    <property type="entry name" value="SDR_fam"/>
</dbReference>
<dbReference type="EMBL" id="LFJV01000121">
    <property type="protein sequence ID" value="KMM31078.1"/>
    <property type="molecule type" value="Genomic_DNA"/>
</dbReference>
<name>A0A0J6CD81_9BACT</name>
<dbReference type="Proteomes" id="UP000036166">
    <property type="component" value="Unassembled WGS sequence"/>
</dbReference>
<protein>
    <recommendedName>
        <fullName evidence="5">SDR family oxidoreductase</fullName>
    </recommendedName>
</protein>
<keyword evidence="2" id="KW-0560">Oxidoreductase</keyword>
<dbReference type="InterPro" id="IPR050259">
    <property type="entry name" value="SDR"/>
</dbReference>
<dbReference type="RefSeq" id="WP_048317778.1">
    <property type="nucleotide sequence ID" value="NZ_LFJV01000121.1"/>
</dbReference>
<gene>
    <name evidence="3" type="ORF">ACM15_24450</name>
</gene>
<dbReference type="PATRIC" id="fig|328812.4.peg.796"/>
<evidence type="ECO:0000313" key="4">
    <source>
        <dbReference type="Proteomes" id="UP000036166"/>
    </source>
</evidence>
<dbReference type="InterPro" id="IPR020904">
    <property type="entry name" value="Sc_DH/Rdtase_CS"/>
</dbReference>
<comment type="caution">
    <text evidence="3">The sequence shown here is derived from an EMBL/GenBank/DDBJ whole genome shotgun (WGS) entry which is preliminary data.</text>
</comment>
<dbReference type="FunFam" id="3.40.50.720:FF:000173">
    <property type="entry name" value="3-oxoacyl-[acyl-carrier protein] reductase"/>
    <property type="match status" value="1"/>
</dbReference>
<evidence type="ECO:0000313" key="3">
    <source>
        <dbReference type="EMBL" id="KMM31078.1"/>
    </source>
</evidence>
<dbReference type="SUPFAM" id="SSF51735">
    <property type="entry name" value="NAD(P)-binding Rossmann-fold domains"/>
    <property type="match status" value="1"/>
</dbReference>
<dbReference type="PANTHER" id="PTHR42879:SF2">
    <property type="entry name" value="3-OXOACYL-[ACYL-CARRIER-PROTEIN] REDUCTASE FABG"/>
    <property type="match status" value="1"/>
</dbReference>
<dbReference type="GO" id="GO:0016491">
    <property type="term" value="F:oxidoreductase activity"/>
    <property type="evidence" value="ECO:0007669"/>
    <property type="project" value="UniProtKB-KW"/>
</dbReference>
<dbReference type="Pfam" id="PF13561">
    <property type="entry name" value="adh_short_C2"/>
    <property type="match status" value="1"/>
</dbReference>
<dbReference type="PROSITE" id="PS00061">
    <property type="entry name" value="ADH_SHORT"/>
    <property type="match status" value="1"/>
</dbReference>
<reference evidence="3 4" key="1">
    <citation type="submission" date="2015-06" db="EMBL/GenBank/DDBJ databases">
        <title>Draft Genome Sequence of Parabacteroides goldsteinii with Putative Novel Metallo-Beta-Lactamases Isolated from a Blood Culture from a Human Patient.</title>
        <authorList>
            <person name="Krogh T.J."/>
            <person name="Agergaard C.N."/>
            <person name="Moller-Jensen J."/>
            <person name="Justesen U.S."/>
        </authorList>
    </citation>
    <scope>NUCLEOTIDE SEQUENCE [LARGE SCALE GENOMIC DNA]</scope>
    <source>
        <strain evidence="3 4">910340</strain>
    </source>
</reference>
<proteinExistence type="inferred from homology"/>
<dbReference type="Gene3D" id="3.40.50.720">
    <property type="entry name" value="NAD(P)-binding Rossmann-like Domain"/>
    <property type="match status" value="1"/>
</dbReference>
<dbReference type="PRINTS" id="PR00081">
    <property type="entry name" value="GDHRDH"/>
</dbReference>
<accession>A0A0J6CD81</accession>
<dbReference type="PRINTS" id="PR00080">
    <property type="entry name" value="SDRFAMILY"/>
</dbReference>
<organism evidence="3 4">
    <name type="scientific">Parabacteroides goldsteinii</name>
    <dbReference type="NCBI Taxonomy" id="328812"/>
    <lineage>
        <taxon>Bacteria</taxon>
        <taxon>Pseudomonadati</taxon>
        <taxon>Bacteroidota</taxon>
        <taxon>Bacteroidia</taxon>
        <taxon>Bacteroidales</taxon>
        <taxon>Tannerellaceae</taxon>
        <taxon>Parabacteroides</taxon>
    </lineage>
</organism>
<evidence type="ECO:0008006" key="5">
    <source>
        <dbReference type="Google" id="ProtNLM"/>
    </source>
</evidence>
<comment type="similarity">
    <text evidence="1">Belongs to the short-chain dehydrogenases/reductases (SDR) family.</text>
</comment>